<dbReference type="Proteomes" id="UP001305779">
    <property type="component" value="Unassembled WGS sequence"/>
</dbReference>
<proteinExistence type="predicted"/>
<comment type="caution">
    <text evidence="2">The sequence shown here is derived from an EMBL/GenBank/DDBJ whole genome shotgun (WGS) entry which is preliminary data.</text>
</comment>
<organism evidence="2 3">
    <name type="scientific">Zasmidium cellare</name>
    <name type="common">Wine cellar mold</name>
    <name type="synonym">Racodium cellare</name>
    <dbReference type="NCBI Taxonomy" id="395010"/>
    <lineage>
        <taxon>Eukaryota</taxon>
        <taxon>Fungi</taxon>
        <taxon>Dikarya</taxon>
        <taxon>Ascomycota</taxon>
        <taxon>Pezizomycotina</taxon>
        <taxon>Dothideomycetes</taxon>
        <taxon>Dothideomycetidae</taxon>
        <taxon>Mycosphaerellales</taxon>
        <taxon>Mycosphaerellaceae</taxon>
        <taxon>Zasmidium</taxon>
    </lineage>
</organism>
<feature type="signal peptide" evidence="1">
    <location>
        <begin position="1"/>
        <end position="19"/>
    </location>
</feature>
<keyword evidence="1" id="KW-0732">Signal</keyword>
<feature type="chain" id="PRO_5046340887" evidence="1">
    <location>
        <begin position="20"/>
        <end position="160"/>
    </location>
</feature>
<sequence>MKGAISLAALLGSFHFVQANFHLLQGLEVTTNFNGDPLTENYFSYAPSNQYNCGWLCNGSDGILGIVNQDRALKKAKYSYPTGNTFASPVAICGVEGMVFNHKDLAASILSMATAIMLDTAIRMGDRARAAPDLAAGITSTPLLLGPSTTSAFQPDEPGS</sequence>
<gene>
    <name evidence="2" type="ORF">PRZ48_010204</name>
</gene>
<protein>
    <submittedName>
        <fullName evidence="2">Uncharacterized protein</fullName>
    </submittedName>
</protein>
<accession>A0ABR0EEK0</accession>
<dbReference type="EMBL" id="JAXOVC010000007">
    <property type="protein sequence ID" value="KAK4499686.1"/>
    <property type="molecule type" value="Genomic_DNA"/>
</dbReference>
<evidence type="ECO:0000256" key="1">
    <source>
        <dbReference type="SAM" id="SignalP"/>
    </source>
</evidence>
<name>A0ABR0EEK0_ZASCE</name>
<reference evidence="2 3" key="1">
    <citation type="journal article" date="2023" name="G3 (Bethesda)">
        <title>A chromosome-level genome assembly of Zasmidium syzygii isolated from banana leaves.</title>
        <authorList>
            <person name="van Westerhoven A.C."/>
            <person name="Mehrabi R."/>
            <person name="Talebi R."/>
            <person name="Steentjes M.B.F."/>
            <person name="Corcolon B."/>
            <person name="Chong P.A."/>
            <person name="Kema G.H.J."/>
            <person name="Seidl M.F."/>
        </authorList>
    </citation>
    <scope>NUCLEOTIDE SEQUENCE [LARGE SCALE GENOMIC DNA]</scope>
    <source>
        <strain evidence="2 3">P124</strain>
    </source>
</reference>
<evidence type="ECO:0000313" key="2">
    <source>
        <dbReference type="EMBL" id="KAK4499686.1"/>
    </source>
</evidence>
<keyword evidence="3" id="KW-1185">Reference proteome</keyword>
<evidence type="ECO:0000313" key="3">
    <source>
        <dbReference type="Proteomes" id="UP001305779"/>
    </source>
</evidence>